<evidence type="ECO:0000313" key="2">
    <source>
        <dbReference type="EMBL" id="EGT56228.1"/>
    </source>
</evidence>
<evidence type="ECO:0000256" key="1">
    <source>
        <dbReference type="SAM" id="MobiDB-lite"/>
    </source>
</evidence>
<organism evidence="3">
    <name type="scientific">Caenorhabditis brenneri</name>
    <name type="common">Nematode worm</name>
    <dbReference type="NCBI Taxonomy" id="135651"/>
    <lineage>
        <taxon>Eukaryota</taxon>
        <taxon>Metazoa</taxon>
        <taxon>Ecdysozoa</taxon>
        <taxon>Nematoda</taxon>
        <taxon>Chromadorea</taxon>
        <taxon>Rhabditida</taxon>
        <taxon>Rhabditina</taxon>
        <taxon>Rhabditomorpha</taxon>
        <taxon>Rhabditoidea</taxon>
        <taxon>Rhabditidae</taxon>
        <taxon>Peloderinae</taxon>
        <taxon>Caenorhabditis</taxon>
    </lineage>
</organism>
<dbReference type="AlphaFoldDB" id="G0PHE2"/>
<sequence length="165" mass="18981">MTENSRFKSSGIEKYQERTDQHHYYRNSRPVVAGPDLNEYSVRTHKGYVSLNELNEKVYKSFGYEVSVPTLPVPTLRMVNEPTCAVVFSEWLRISQEPQPDIPPKEIPVMQTDEFLMNGYAALDAHSCYLRATSDFPLFEPPFSKLKTMNTCSESVFVKNLSMEN</sequence>
<feature type="region of interest" description="Disordered" evidence="1">
    <location>
        <begin position="1"/>
        <end position="20"/>
    </location>
</feature>
<accession>G0PHE2</accession>
<dbReference type="HOGENOM" id="CLU_1612275_0_0_1"/>
<dbReference type="OrthoDB" id="5908125at2759"/>
<proteinExistence type="predicted"/>
<keyword evidence="3" id="KW-1185">Reference proteome</keyword>
<gene>
    <name evidence="2" type="ORF">CAEBREN_30340</name>
</gene>
<evidence type="ECO:0000313" key="3">
    <source>
        <dbReference type="Proteomes" id="UP000008068"/>
    </source>
</evidence>
<protein>
    <submittedName>
        <fullName evidence="2">Uncharacterized protein</fullName>
    </submittedName>
</protein>
<dbReference type="Proteomes" id="UP000008068">
    <property type="component" value="Unassembled WGS sequence"/>
</dbReference>
<dbReference type="eggNOG" id="ENOG502S13E">
    <property type="taxonomic scope" value="Eukaryota"/>
</dbReference>
<reference evidence="3" key="1">
    <citation type="submission" date="2011-07" db="EMBL/GenBank/DDBJ databases">
        <authorList>
            <consortium name="Caenorhabditis brenneri Sequencing and Analysis Consortium"/>
            <person name="Wilson R.K."/>
        </authorList>
    </citation>
    <scope>NUCLEOTIDE SEQUENCE [LARGE SCALE GENOMIC DNA]</scope>
    <source>
        <strain evidence="3">PB2801</strain>
    </source>
</reference>
<name>G0PHE2_CAEBE</name>
<dbReference type="InParanoid" id="G0PHE2"/>
<dbReference type="EMBL" id="GL380475">
    <property type="protein sequence ID" value="EGT56228.1"/>
    <property type="molecule type" value="Genomic_DNA"/>
</dbReference>